<name>V6SAU9_9FLAO</name>
<dbReference type="OrthoDB" id="1522635at2"/>
<organism evidence="1 2">
    <name type="scientific">Flavobacterium enshiense DK69</name>
    <dbReference type="NCBI Taxonomy" id="1107311"/>
    <lineage>
        <taxon>Bacteria</taxon>
        <taxon>Pseudomonadati</taxon>
        <taxon>Bacteroidota</taxon>
        <taxon>Flavobacteriia</taxon>
        <taxon>Flavobacteriales</taxon>
        <taxon>Flavobacteriaceae</taxon>
        <taxon>Flavobacterium</taxon>
    </lineage>
</organism>
<dbReference type="EMBL" id="JRLZ01000005">
    <property type="protein sequence ID" value="KGO96083.1"/>
    <property type="molecule type" value="Genomic_DNA"/>
</dbReference>
<reference evidence="1 2" key="2">
    <citation type="journal article" date="2015" name="Stand. Genomic Sci.">
        <title>High quality draft genomic sequence of Flavobacterium enshiense DK69(T) and comparison among Flavobacterium genomes.</title>
        <authorList>
            <person name="Zeng Z."/>
            <person name="Chen C."/>
            <person name="Du H."/>
            <person name="Wang G."/>
            <person name="Li M."/>
        </authorList>
    </citation>
    <scope>NUCLEOTIDE SEQUENCE [LARGE SCALE GENOMIC DNA]</scope>
    <source>
        <strain evidence="1 2">DK69</strain>
    </source>
</reference>
<protein>
    <recommendedName>
        <fullName evidence="3">DUF3987 domain-containing protein</fullName>
    </recommendedName>
</protein>
<dbReference type="eggNOG" id="COG0358">
    <property type="taxonomic scope" value="Bacteria"/>
</dbReference>
<evidence type="ECO:0000313" key="2">
    <source>
        <dbReference type="Proteomes" id="UP000030149"/>
    </source>
</evidence>
<dbReference type="PATRIC" id="fig|1107311.3.peg.1171"/>
<dbReference type="InterPro" id="IPR025048">
    <property type="entry name" value="DUF3987"/>
</dbReference>
<evidence type="ECO:0000313" key="1">
    <source>
        <dbReference type="EMBL" id="KGO96083.1"/>
    </source>
</evidence>
<keyword evidence="2" id="KW-1185">Reference proteome</keyword>
<dbReference type="AlphaFoldDB" id="V6SAU9"/>
<gene>
    <name evidence="1" type="ORF">Q767_07420</name>
</gene>
<dbReference type="RefSeq" id="WP_023573213.1">
    <property type="nucleotide sequence ID" value="NZ_AVCS01000008.1"/>
</dbReference>
<dbReference type="Pfam" id="PF13148">
    <property type="entry name" value="DUF3987"/>
    <property type="match status" value="1"/>
</dbReference>
<reference evidence="2" key="1">
    <citation type="submission" date="2013-09" db="EMBL/GenBank/DDBJ databases">
        <authorList>
            <person name="Zeng Z."/>
            <person name="Chen C."/>
        </authorList>
    </citation>
    <scope>NUCLEOTIDE SEQUENCE [LARGE SCALE GENOMIC DNA]</scope>
    <source>
        <strain evidence="2">DK69</strain>
    </source>
</reference>
<dbReference type="STRING" id="1107311.Q767_07420"/>
<accession>V6SAU9</accession>
<evidence type="ECO:0008006" key="3">
    <source>
        <dbReference type="Google" id="ProtNLM"/>
    </source>
</evidence>
<proteinExistence type="predicted"/>
<sequence>MERRSISEEVYSKLPAELQELTKYFGGREKDIVLLSSLTVLSNCFPNVYGVYDGNNVYPHLYLVIIAPAASGKGVMNKSRILIEKIHDKVFKDTLQKFKEYENRKKVAKEKVSEEYPVVIVKILPANISTSEMYSFLDCSNHGLIIIESEADTISIMLKNDWSNYSDVLRKAFHHEPISISRKIDKLFKYIKEPKLAVLISGTPDQLQPLIKSKENGLYSRFMVYNFDEISPFFKDVFSQETTEVQLAFENMGMRIFDLYYKLIRLQKPIEFLFTENQKKMFKEKMDIIRNDVIVNHSPGFVSIVHRHGLMLYRLAMILTVLRGTEDIHEKEKVFCDDIDFAVAFELMEIVLGHSQYTYNTIETCGLSSQDEEILDQLKDTFTRKEAVEVGEKMGILQRTIDDKLVQFRNKRFIKKIKRGEFKKL</sequence>
<comment type="caution">
    <text evidence="1">The sequence shown here is derived from an EMBL/GenBank/DDBJ whole genome shotgun (WGS) entry which is preliminary data.</text>
</comment>
<dbReference type="Proteomes" id="UP000030149">
    <property type="component" value="Unassembled WGS sequence"/>
</dbReference>